<accession>A0A0F9T7P7</accession>
<dbReference type="AlphaFoldDB" id="A0A0F9T7P7"/>
<organism evidence="1">
    <name type="scientific">marine sediment metagenome</name>
    <dbReference type="NCBI Taxonomy" id="412755"/>
    <lineage>
        <taxon>unclassified sequences</taxon>
        <taxon>metagenomes</taxon>
        <taxon>ecological metagenomes</taxon>
    </lineage>
</organism>
<reference evidence="1" key="1">
    <citation type="journal article" date="2015" name="Nature">
        <title>Complex archaea that bridge the gap between prokaryotes and eukaryotes.</title>
        <authorList>
            <person name="Spang A."/>
            <person name="Saw J.H."/>
            <person name="Jorgensen S.L."/>
            <person name="Zaremba-Niedzwiedzka K."/>
            <person name="Martijn J."/>
            <person name="Lind A.E."/>
            <person name="van Eijk R."/>
            <person name="Schleper C."/>
            <person name="Guy L."/>
            <person name="Ettema T.J."/>
        </authorList>
    </citation>
    <scope>NUCLEOTIDE SEQUENCE</scope>
</reference>
<comment type="caution">
    <text evidence="1">The sequence shown here is derived from an EMBL/GenBank/DDBJ whole genome shotgun (WGS) entry which is preliminary data.</text>
</comment>
<name>A0A0F9T7P7_9ZZZZ</name>
<evidence type="ECO:0000313" key="1">
    <source>
        <dbReference type="EMBL" id="KKN75209.1"/>
    </source>
</evidence>
<sequence length="91" mass="10519">MPDEFGTPEARDATSMHEKTVREAAEYAADLDIAVRENVQNRDLGSVKVSPQQRQQEFEVMKDNTEHLAQFFVDQKATVEEMVQYLKQMNK</sequence>
<protein>
    <submittedName>
        <fullName evidence="1">Uncharacterized protein</fullName>
    </submittedName>
</protein>
<proteinExistence type="predicted"/>
<dbReference type="EMBL" id="LAZR01000313">
    <property type="protein sequence ID" value="KKN75209.1"/>
    <property type="molecule type" value="Genomic_DNA"/>
</dbReference>
<gene>
    <name evidence="1" type="ORF">LCGC14_0382080</name>
</gene>